<name>A0A395LZ14_9BACT</name>
<sequence length="128" mass="14604">MRYREVNEGHSWGNWRALLGDMLTYFFASTSAARKSEGALPKAFYLEQNYPNPFNPSTTIAYALAKPSNVSLKVFDVLGREVATLVSQKQDVGRYELQFSAQNLSSGIYFYQLRADEFSQTRKMVLLK</sequence>
<dbReference type="Proteomes" id="UP000266389">
    <property type="component" value="Unassembled WGS sequence"/>
</dbReference>
<dbReference type="Pfam" id="PF18962">
    <property type="entry name" value="Por_Secre_tail"/>
    <property type="match status" value="1"/>
</dbReference>
<dbReference type="EMBL" id="PHFL01000068">
    <property type="protein sequence ID" value="RFM23268.1"/>
    <property type="molecule type" value="Genomic_DNA"/>
</dbReference>
<organism evidence="2 3">
    <name type="scientific">Candidatus Thermochlorobacter aerophilus</name>
    <dbReference type="NCBI Taxonomy" id="1868324"/>
    <lineage>
        <taxon>Bacteria</taxon>
        <taxon>Pseudomonadati</taxon>
        <taxon>Chlorobiota</taxon>
        <taxon>Chlorobiia</taxon>
        <taxon>Chlorobiales</taxon>
        <taxon>Candidatus Thermochlorobacteriaceae</taxon>
        <taxon>Candidatus Thermochlorobacter</taxon>
    </lineage>
</organism>
<proteinExistence type="predicted"/>
<reference evidence="2 3" key="1">
    <citation type="journal article" date="2011" name="ISME J.">
        <title>Community ecology of hot spring cyanobacterial mats: predominant populations and their functional potential.</title>
        <authorList>
            <person name="Klatt C.G."/>
            <person name="Wood J.M."/>
            <person name="Rusch D.B."/>
            <person name="Bateson M.M."/>
            <person name="Hamamura N."/>
            <person name="Heidelberg J.F."/>
            <person name="Grossman A.R."/>
            <person name="Bhaya D."/>
            <person name="Cohan F.M."/>
            <person name="Kuhl M."/>
            <person name="Bryant D.A."/>
            <person name="Ward D.M."/>
        </authorList>
    </citation>
    <scope>NUCLEOTIDE SEQUENCE [LARGE SCALE GENOMIC DNA]</scope>
    <source>
        <strain evidence="2">OS</strain>
    </source>
</reference>
<evidence type="ECO:0000313" key="3">
    <source>
        <dbReference type="Proteomes" id="UP000266389"/>
    </source>
</evidence>
<feature type="domain" description="Secretion system C-terminal sorting" evidence="1">
    <location>
        <begin position="50"/>
        <end position="125"/>
    </location>
</feature>
<protein>
    <submittedName>
        <fullName evidence="2">T9SS C-terminal target domain-containing protein</fullName>
    </submittedName>
</protein>
<dbReference type="Gene3D" id="2.60.40.4070">
    <property type="match status" value="1"/>
</dbReference>
<accession>A0A395LZ14</accession>
<dbReference type="InterPro" id="IPR026444">
    <property type="entry name" value="Secre_tail"/>
</dbReference>
<gene>
    <name evidence="2" type="ORF">D0433_12230</name>
</gene>
<evidence type="ECO:0000259" key="1">
    <source>
        <dbReference type="Pfam" id="PF18962"/>
    </source>
</evidence>
<evidence type="ECO:0000313" key="2">
    <source>
        <dbReference type="EMBL" id="RFM23268.1"/>
    </source>
</evidence>
<dbReference type="NCBIfam" id="TIGR04183">
    <property type="entry name" value="Por_Secre_tail"/>
    <property type="match status" value="1"/>
</dbReference>
<comment type="caution">
    <text evidence="2">The sequence shown here is derived from an EMBL/GenBank/DDBJ whole genome shotgun (WGS) entry which is preliminary data.</text>
</comment>
<dbReference type="AlphaFoldDB" id="A0A395LZ14"/>